<dbReference type="AlphaFoldDB" id="A0AA96DZM9"/>
<name>A0AA96DZM9_9BACT</name>
<geneLocation type="plasmid" evidence="1">
    <name>p82_LEO_65</name>
</geneLocation>
<organism evidence="1">
    <name type="scientific">Arcobacter sp. AZ-2023</name>
    <dbReference type="NCBI Taxonomy" id="3074453"/>
    <lineage>
        <taxon>Bacteria</taxon>
        <taxon>Pseudomonadati</taxon>
        <taxon>Campylobacterota</taxon>
        <taxon>Epsilonproteobacteria</taxon>
        <taxon>Campylobacterales</taxon>
        <taxon>Arcobacteraceae</taxon>
        <taxon>Arcobacter</taxon>
    </lineage>
</organism>
<keyword evidence="1" id="KW-0614">Plasmid</keyword>
<protein>
    <recommendedName>
        <fullName evidence="2">Peptidase M28 domain-containing protein</fullName>
    </recommendedName>
</protein>
<dbReference type="EMBL" id="CP134843">
    <property type="protein sequence ID" value="WNL37304.1"/>
    <property type="molecule type" value="Genomic_DNA"/>
</dbReference>
<evidence type="ECO:0008006" key="2">
    <source>
        <dbReference type="Google" id="ProtNLM"/>
    </source>
</evidence>
<reference evidence="1" key="1">
    <citation type="submission" date="2023-09" db="EMBL/GenBank/DDBJ databases">
        <title>Arcobacter tbilisiensis sp. nov. isolated from chicken meat in Tbilisi, Georgia.</title>
        <authorList>
            <person name="Matthias R."/>
            <person name="Zautner A.E."/>
        </authorList>
    </citation>
    <scope>NUCLEOTIDE SEQUENCE</scope>
    <source>
        <strain evidence="1">LEO 65</strain>
        <plasmid evidence="1">p82_LEO_65</plasmid>
    </source>
</reference>
<accession>A0AA96DZM9</accession>
<proteinExistence type="predicted"/>
<gene>
    <name evidence="1" type="ORF">RMQ66_11240</name>
</gene>
<sequence>MAMPIKRVNRFVNKIADIHYPYCQDSEYDVDLSYKVKSITACLDELNIDFVYDSRYGIIVSNRLNRDVKPYTVNKIVKDKLKNIDLILVSHIDMISKFNKKEVLDKFKDDFSKLDKLEDEISGPLDNTITNATLLALLALRVKNLSDDCKDIMVIFSIGEERKSERGFKEPKGIKNFMEKFSGHLKDDVKFINLDVTANEYHYYKKDQNIAALIEYDESLNSNKIDKLYKYSKLDIFDEIGLGDDIMFCDYSDEEGTSDDLEEIVLYEDVFGFTLGLNTYGTIHSLKNRTTVRNINSYFNQLNKFFDSEFFRPNFR</sequence>
<dbReference type="Gene3D" id="3.40.630.10">
    <property type="entry name" value="Zn peptidases"/>
    <property type="match status" value="1"/>
</dbReference>
<evidence type="ECO:0000313" key="1">
    <source>
        <dbReference type="EMBL" id="WNL37304.1"/>
    </source>
</evidence>